<reference evidence="2 3" key="1">
    <citation type="journal article" date="2006" name="Nature">
        <title>Global trends of whole-genome duplications revealed by the ciliate Paramecium tetraurelia.</title>
        <authorList>
            <consortium name="Genoscope"/>
            <person name="Aury J.-M."/>
            <person name="Jaillon O."/>
            <person name="Duret L."/>
            <person name="Noel B."/>
            <person name="Jubin C."/>
            <person name="Porcel B.M."/>
            <person name="Segurens B."/>
            <person name="Daubin V."/>
            <person name="Anthouard V."/>
            <person name="Aiach N."/>
            <person name="Arnaiz O."/>
            <person name="Billaut A."/>
            <person name="Beisson J."/>
            <person name="Blanc I."/>
            <person name="Bouhouche K."/>
            <person name="Camara F."/>
            <person name="Duharcourt S."/>
            <person name="Guigo R."/>
            <person name="Gogendeau D."/>
            <person name="Katinka M."/>
            <person name="Keller A.-M."/>
            <person name="Kissmehl R."/>
            <person name="Klotz C."/>
            <person name="Koll F."/>
            <person name="Le Moue A."/>
            <person name="Lepere C."/>
            <person name="Malinsky S."/>
            <person name="Nowacki M."/>
            <person name="Nowak J.K."/>
            <person name="Plattner H."/>
            <person name="Poulain J."/>
            <person name="Ruiz F."/>
            <person name="Serrano V."/>
            <person name="Zagulski M."/>
            <person name="Dessen P."/>
            <person name="Betermier M."/>
            <person name="Weissenbach J."/>
            <person name="Scarpelli C."/>
            <person name="Schachter V."/>
            <person name="Sperling L."/>
            <person name="Meyer E."/>
            <person name="Cohen J."/>
            <person name="Wincker P."/>
        </authorList>
    </citation>
    <scope>NUCLEOTIDE SEQUENCE [LARGE SCALE GENOMIC DNA]</scope>
    <source>
        <strain evidence="2 3">Stock d4-2</strain>
    </source>
</reference>
<evidence type="ECO:0000313" key="2">
    <source>
        <dbReference type="EMBL" id="CAK88916.1"/>
    </source>
</evidence>
<evidence type="ECO:0000256" key="1">
    <source>
        <dbReference type="SAM" id="MobiDB-lite"/>
    </source>
</evidence>
<dbReference type="HOGENOM" id="CLU_961261_0_0_1"/>
<evidence type="ECO:0000313" key="3">
    <source>
        <dbReference type="Proteomes" id="UP000000600"/>
    </source>
</evidence>
<organism evidence="2 3">
    <name type="scientific">Paramecium tetraurelia</name>
    <dbReference type="NCBI Taxonomy" id="5888"/>
    <lineage>
        <taxon>Eukaryota</taxon>
        <taxon>Sar</taxon>
        <taxon>Alveolata</taxon>
        <taxon>Ciliophora</taxon>
        <taxon>Intramacronucleata</taxon>
        <taxon>Oligohymenophorea</taxon>
        <taxon>Peniculida</taxon>
        <taxon>Parameciidae</taxon>
        <taxon>Paramecium</taxon>
    </lineage>
</organism>
<name>A0E0U9_PARTE</name>
<dbReference type="AlphaFoldDB" id="A0E0U9"/>
<dbReference type="InParanoid" id="A0E0U9"/>
<dbReference type="KEGG" id="ptm:GSPATT00022084001"/>
<accession>A0E0U9</accession>
<protein>
    <submittedName>
        <fullName evidence="2">Uncharacterized protein</fullName>
    </submittedName>
</protein>
<dbReference type="GeneID" id="5042098"/>
<dbReference type="RefSeq" id="XP_001456313.1">
    <property type="nucleotide sequence ID" value="XM_001456276.1"/>
</dbReference>
<keyword evidence="3" id="KW-1185">Reference proteome</keyword>
<dbReference type="OMA" id="MNKFHNL"/>
<dbReference type="EMBL" id="CT868652">
    <property type="protein sequence ID" value="CAK88916.1"/>
    <property type="molecule type" value="Genomic_DNA"/>
</dbReference>
<dbReference type="Proteomes" id="UP000000600">
    <property type="component" value="Unassembled WGS sequence"/>
</dbReference>
<sequence>MIGSLEQIIKQTDKFMEYSLNKGLPSCLRYLMICHENLVLQFCIQYPQIEIIQIQYQSGLQMKTKAFSQSCSIEGRLRAYQARSLNASHYYQFVEAPKSRVSQATTIKTENQEKSRRLLFHHRTLLIDKLIQRDKRQQKQRMIRDKMYEVNEHNQRRLSCHCNECGKQSYKMNKFHNLQLKSEKLTQDLWSSSYLQQKQQSLLTVSTKSLKSTTTLLSIPDTSPHKLRSKIESPNQKKFNSNFKLICTPSINLRPYLWEKSPQKRTNHLQTDSTQLFLRPISLRSSAPNLETFDYSSKNSSPRRGKSNQNIKQDIQVLTQRTFSKRMIQTCYLKTFSGIHVRNKILSSKKEIKC</sequence>
<gene>
    <name evidence="2" type="ORF">GSPATT00022084001</name>
</gene>
<dbReference type="OrthoDB" id="304784at2759"/>
<proteinExistence type="predicted"/>
<feature type="region of interest" description="Disordered" evidence="1">
    <location>
        <begin position="292"/>
        <end position="311"/>
    </location>
</feature>